<dbReference type="PROSITE" id="PS50051">
    <property type="entry name" value="MCM_2"/>
    <property type="match status" value="1"/>
</dbReference>
<sequence length="570" mass="60596">MAMLPITGRNRTSQNYHQNKTSSAPLSGPMQGASFIFLPPQLFCRNNKLPDSEKAYQACFSQKLVISMAQTPHREGSKVVRTHSFAFAGVTAIPVEIQVQISPGLPAFQVVGLPDKAVGEARERVRAALASMGLALPPRRILVNLAPADLLKEGSHFDLPIALGVLAAMDILPASDSAGYTSLGELSLDGALQPVNGVLPAAIGAHACGLGLICPERQGGEAAWSGVERILAAPNLLAIINHFRGTQTLPRPEPAGQAEGSALPDLADVKGMETARRALEIAAAGQHNLLLIGPPGAGKSMLAARLPGLLPPLTPSQILDVSTIHSIAGMLRDGRLITRPPFREPHHGASQAAIAGGGPRARPGEISLAHHGVLFMDEFPEFSRQVLEALRTPMETGQATVARAAAHITYPARFQLIAAMNPCRCGYLGTPDRECVRAPACGDGYQARISGPLLDRMDIVVTVQPATPTELMRAPPGENSASVAARVEAARQFREARRQSGERQNGAEPSLSPEVAAFAEQASLRLKLSARGLTRMIRVARTIADLAQEADISRLHLAEALNFRVRQWRG</sequence>
<evidence type="ECO:0000256" key="2">
    <source>
        <dbReference type="ARBA" id="ARBA00022741"/>
    </source>
</evidence>
<evidence type="ECO:0000256" key="3">
    <source>
        <dbReference type="ARBA" id="ARBA00022840"/>
    </source>
</evidence>
<evidence type="ECO:0000256" key="1">
    <source>
        <dbReference type="ARBA" id="ARBA00006354"/>
    </source>
</evidence>
<dbReference type="Gene3D" id="3.40.50.300">
    <property type="entry name" value="P-loop containing nucleotide triphosphate hydrolases"/>
    <property type="match status" value="1"/>
</dbReference>
<evidence type="ECO:0000256" key="4">
    <source>
        <dbReference type="SAM" id="MobiDB-lite"/>
    </source>
</evidence>
<evidence type="ECO:0000259" key="5">
    <source>
        <dbReference type="PROSITE" id="PS50051"/>
    </source>
</evidence>
<dbReference type="Proteomes" id="UP000182373">
    <property type="component" value="Chromosome"/>
</dbReference>
<feature type="region of interest" description="Disordered" evidence="4">
    <location>
        <begin position="1"/>
        <end position="27"/>
    </location>
</feature>
<gene>
    <name evidence="6" type="ORF">GbCGDNIH9_0976</name>
</gene>
<dbReference type="InterPro" id="IPR001208">
    <property type="entry name" value="MCM_dom"/>
</dbReference>
<reference evidence="7" key="1">
    <citation type="submission" date="2016-11" db="EMBL/GenBank/DDBJ databases">
        <title>Comparative genomic and phenotypic analysis of Granulibacter bethesdensis clinical isolates from patients with chronic granulomatous disease.</title>
        <authorList>
            <person name="Zarember K.A."/>
            <person name="Porcella S.F."/>
            <person name="Chu J."/>
            <person name="Ding L."/>
            <person name="Dahlstrom E."/>
            <person name="Barbian K."/>
            <person name="Martens C."/>
            <person name="Sykora L."/>
            <person name="Kramer S."/>
            <person name="Pettinato A.M."/>
            <person name="Hong H."/>
            <person name="Wald G."/>
            <person name="Berg L.J."/>
            <person name="Rogge L.S."/>
            <person name="Greenberg D.E."/>
            <person name="Falcone E.L."/>
            <person name="Neves J.F."/>
            <person name="Simoes M.J."/>
            <person name="Casal M."/>
            <person name="Rodriguez-Lopez F.C."/>
            <person name="Zelazny A."/>
            <person name="Gallin J.I."/>
            <person name="Holland S.M."/>
        </authorList>
    </citation>
    <scope>NUCLEOTIDE SEQUENCE [LARGE SCALE GENOMIC DNA]</scope>
    <source>
        <strain evidence="7">NIH9.1</strain>
    </source>
</reference>
<evidence type="ECO:0000313" key="7">
    <source>
        <dbReference type="Proteomes" id="UP000182373"/>
    </source>
</evidence>
<proteinExistence type="inferred from homology"/>
<dbReference type="InterPro" id="IPR000523">
    <property type="entry name" value="Mg_chelatse_chII-like_cat_dom"/>
</dbReference>
<accession>A0AAC9KDW9</accession>
<dbReference type="GO" id="GO:0005524">
    <property type="term" value="F:ATP binding"/>
    <property type="evidence" value="ECO:0007669"/>
    <property type="project" value="UniProtKB-KW"/>
</dbReference>
<dbReference type="Pfam" id="PF13335">
    <property type="entry name" value="Mg_chelatase_C"/>
    <property type="match status" value="1"/>
</dbReference>
<feature type="region of interest" description="Disordered" evidence="4">
    <location>
        <begin position="494"/>
        <end position="513"/>
    </location>
</feature>
<keyword evidence="2" id="KW-0547">Nucleotide-binding</keyword>
<dbReference type="GO" id="GO:0003677">
    <property type="term" value="F:DNA binding"/>
    <property type="evidence" value="ECO:0007669"/>
    <property type="project" value="InterPro"/>
</dbReference>
<feature type="domain" description="MCM C-terminal AAA(+) ATPase" evidence="5">
    <location>
        <begin position="364"/>
        <end position="463"/>
    </location>
</feature>
<protein>
    <submittedName>
        <fullName evidence="6">ATPase related to magnesium chelatase subunit ChlI</fullName>
    </submittedName>
</protein>
<dbReference type="Gene3D" id="3.30.230.10">
    <property type="match status" value="1"/>
</dbReference>
<dbReference type="PANTHER" id="PTHR32039">
    <property type="entry name" value="MAGNESIUM-CHELATASE SUBUNIT CHLI"/>
    <property type="match status" value="1"/>
</dbReference>
<dbReference type="Pfam" id="PF13541">
    <property type="entry name" value="ChlI"/>
    <property type="match status" value="1"/>
</dbReference>
<dbReference type="InterPro" id="IPR004482">
    <property type="entry name" value="Mg_chelat-rel"/>
</dbReference>
<feature type="compositionally biased region" description="Polar residues" evidence="4">
    <location>
        <begin position="9"/>
        <end position="25"/>
    </location>
</feature>
<dbReference type="PRINTS" id="PR01657">
    <property type="entry name" value="MCMFAMILY"/>
</dbReference>
<evidence type="ECO:0000313" key="6">
    <source>
        <dbReference type="EMBL" id="APH54270.1"/>
    </source>
</evidence>
<dbReference type="InterPro" id="IPR020568">
    <property type="entry name" value="Ribosomal_Su5_D2-typ_SF"/>
</dbReference>
<dbReference type="PANTHER" id="PTHR32039:SF7">
    <property type="entry name" value="COMPETENCE PROTEIN COMM"/>
    <property type="match status" value="1"/>
</dbReference>
<dbReference type="InterPro" id="IPR003593">
    <property type="entry name" value="AAA+_ATPase"/>
</dbReference>
<dbReference type="NCBIfam" id="TIGR00368">
    <property type="entry name" value="YifB family Mg chelatase-like AAA ATPase"/>
    <property type="match status" value="1"/>
</dbReference>
<dbReference type="InterPro" id="IPR045006">
    <property type="entry name" value="CHLI-like"/>
</dbReference>
<dbReference type="AlphaFoldDB" id="A0AAC9KDW9"/>
<comment type="similarity">
    <text evidence="1">Belongs to the Mg-chelatase subunits D/I family. ComM subfamily.</text>
</comment>
<dbReference type="SUPFAM" id="SSF54211">
    <property type="entry name" value="Ribosomal protein S5 domain 2-like"/>
    <property type="match status" value="1"/>
</dbReference>
<keyword evidence="3" id="KW-0067">ATP-binding</keyword>
<name>A0AAC9KDW9_9PROT</name>
<dbReference type="InterPro" id="IPR025158">
    <property type="entry name" value="Mg_chelat-rel_C"/>
</dbReference>
<dbReference type="SUPFAM" id="SSF52540">
    <property type="entry name" value="P-loop containing nucleoside triphosphate hydrolases"/>
    <property type="match status" value="1"/>
</dbReference>
<dbReference type="EMBL" id="CP018191">
    <property type="protein sequence ID" value="APH54270.1"/>
    <property type="molecule type" value="Genomic_DNA"/>
</dbReference>
<dbReference type="InterPro" id="IPR027417">
    <property type="entry name" value="P-loop_NTPase"/>
</dbReference>
<dbReference type="SMART" id="SM00382">
    <property type="entry name" value="AAA"/>
    <property type="match status" value="1"/>
</dbReference>
<dbReference type="InterPro" id="IPR014721">
    <property type="entry name" value="Ribsml_uS5_D2-typ_fold_subgr"/>
</dbReference>
<organism evidence="6 7">
    <name type="scientific">Granulibacter bethesdensis</name>
    <dbReference type="NCBI Taxonomy" id="364410"/>
    <lineage>
        <taxon>Bacteria</taxon>
        <taxon>Pseudomonadati</taxon>
        <taxon>Pseudomonadota</taxon>
        <taxon>Alphaproteobacteria</taxon>
        <taxon>Acetobacterales</taxon>
        <taxon>Acetobacteraceae</taxon>
        <taxon>Granulibacter</taxon>
    </lineage>
</organism>
<dbReference type="Pfam" id="PF01078">
    <property type="entry name" value="Mg_chelatase"/>
    <property type="match status" value="1"/>
</dbReference>